<protein>
    <recommendedName>
        <fullName evidence="9">TRAP transporter small permease protein</fullName>
    </recommendedName>
</protein>
<proteinExistence type="inferred from homology"/>
<dbReference type="GO" id="GO:0005886">
    <property type="term" value="C:plasma membrane"/>
    <property type="evidence" value="ECO:0007669"/>
    <property type="project" value="UniProtKB-SubCell"/>
</dbReference>
<dbReference type="EMBL" id="JAUSUL010000003">
    <property type="protein sequence ID" value="MDQ0316583.1"/>
    <property type="molecule type" value="Genomic_DNA"/>
</dbReference>
<dbReference type="Proteomes" id="UP001229244">
    <property type="component" value="Unassembled WGS sequence"/>
</dbReference>
<dbReference type="InterPro" id="IPR055348">
    <property type="entry name" value="DctQ"/>
</dbReference>
<dbReference type="Pfam" id="PF04290">
    <property type="entry name" value="DctQ"/>
    <property type="match status" value="1"/>
</dbReference>
<evidence type="ECO:0000256" key="4">
    <source>
        <dbReference type="ARBA" id="ARBA00022519"/>
    </source>
</evidence>
<evidence type="ECO:0000256" key="6">
    <source>
        <dbReference type="ARBA" id="ARBA00022989"/>
    </source>
</evidence>
<feature type="transmembrane region" description="Helical" evidence="9">
    <location>
        <begin position="88"/>
        <end position="109"/>
    </location>
</feature>
<dbReference type="PANTHER" id="PTHR35011">
    <property type="entry name" value="2,3-DIKETO-L-GULONATE TRAP TRANSPORTER SMALL PERMEASE PROTEIN YIAM"/>
    <property type="match status" value="1"/>
</dbReference>
<comment type="subcellular location">
    <subcellularLocation>
        <location evidence="1 9">Cell inner membrane</location>
        <topology evidence="1 9">Multi-pass membrane protein</topology>
    </subcellularLocation>
</comment>
<evidence type="ECO:0000313" key="12">
    <source>
        <dbReference type="Proteomes" id="UP001229244"/>
    </source>
</evidence>
<evidence type="ECO:0000256" key="8">
    <source>
        <dbReference type="ARBA" id="ARBA00038436"/>
    </source>
</evidence>
<name>A0AAE3VR14_9HYPH</name>
<keyword evidence="7 9" id="KW-0472">Membrane</keyword>
<keyword evidence="2 9" id="KW-0813">Transport</keyword>
<evidence type="ECO:0000256" key="2">
    <source>
        <dbReference type="ARBA" id="ARBA00022448"/>
    </source>
</evidence>
<dbReference type="InterPro" id="IPR007387">
    <property type="entry name" value="TRAP_DctQ"/>
</dbReference>
<reference evidence="11" key="1">
    <citation type="submission" date="2023-07" db="EMBL/GenBank/DDBJ databases">
        <title>Genomic Encyclopedia of Type Strains, Phase IV (KMG-IV): sequencing the most valuable type-strain genomes for metagenomic binning, comparative biology and taxonomic classification.</title>
        <authorList>
            <person name="Goeker M."/>
        </authorList>
    </citation>
    <scope>NUCLEOTIDE SEQUENCE</scope>
    <source>
        <strain evidence="11">DSM 21202</strain>
    </source>
</reference>
<comment type="similarity">
    <text evidence="8 9">Belongs to the TRAP transporter small permease family.</text>
</comment>
<keyword evidence="6 9" id="KW-1133">Transmembrane helix</keyword>
<keyword evidence="4 9" id="KW-0997">Cell inner membrane</keyword>
<keyword evidence="3" id="KW-1003">Cell membrane</keyword>
<feature type="transmembrane region" description="Helical" evidence="9">
    <location>
        <begin position="50"/>
        <end position="67"/>
    </location>
</feature>
<dbReference type="GO" id="GO:0022857">
    <property type="term" value="F:transmembrane transporter activity"/>
    <property type="evidence" value="ECO:0007669"/>
    <property type="project" value="UniProtKB-UniRule"/>
</dbReference>
<evidence type="ECO:0000256" key="3">
    <source>
        <dbReference type="ARBA" id="ARBA00022475"/>
    </source>
</evidence>
<evidence type="ECO:0000256" key="1">
    <source>
        <dbReference type="ARBA" id="ARBA00004429"/>
    </source>
</evidence>
<organism evidence="11 12">
    <name type="scientific">Amorphus orientalis</name>
    <dbReference type="NCBI Taxonomy" id="649198"/>
    <lineage>
        <taxon>Bacteria</taxon>
        <taxon>Pseudomonadati</taxon>
        <taxon>Pseudomonadota</taxon>
        <taxon>Alphaproteobacteria</taxon>
        <taxon>Hyphomicrobiales</taxon>
        <taxon>Amorphaceae</taxon>
        <taxon>Amorphus</taxon>
    </lineage>
</organism>
<evidence type="ECO:0000256" key="5">
    <source>
        <dbReference type="ARBA" id="ARBA00022692"/>
    </source>
</evidence>
<accession>A0AAE3VR14</accession>
<dbReference type="PANTHER" id="PTHR35011:SF4">
    <property type="entry name" value="SLL1102 PROTEIN"/>
    <property type="match status" value="1"/>
</dbReference>
<dbReference type="AlphaFoldDB" id="A0AAE3VR14"/>
<feature type="transmembrane region" description="Helical" evidence="9">
    <location>
        <begin position="129"/>
        <end position="149"/>
    </location>
</feature>
<keyword evidence="12" id="KW-1185">Reference proteome</keyword>
<comment type="subunit">
    <text evidence="9">The complex comprises the extracytoplasmic solute receptor protein and the two transmembrane proteins.</text>
</comment>
<comment type="function">
    <text evidence="9">Part of the tripartite ATP-independent periplasmic (TRAP) transport system.</text>
</comment>
<evidence type="ECO:0000256" key="7">
    <source>
        <dbReference type="ARBA" id="ARBA00023136"/>
    </source>
</evidence>
<dbReference type="RefSeq" id="WP_306886470.1">
    <property type="nucleotide sequence ID" value="NZ_JAUSUL010000003.1"/>
</dbReference>
<comment type="caution">
    <text evidence="11">The sequence shown here is derived from an EMBL/GenBank/DDBJ whole genome shotgun (WGS) entry which is preliminary data.</text>
</comment>
<evidence type="ECO:0000256" key="9">
    <source>
        <dbReference type="RuleBase" id="RU369079"/>
    </source>
</evidence>
<evidence type="ECO:0000313" key="11">
    <source>
        <dbReference type="EMBL" id="MDQ0316583.1"/>
    </source>
</evidence>
<feature type="domain" description="Tripartite ATP-independent periplasmic transporters DctQ component" evidence="10">
    <location>
        <begin position="26"/>
        <end position="161"/>
    </location>
</feature>
<feature type="transmembrane region" description="Helical" evidence="9">
    <location>
        <begin position="18"/>
        <end position="38"/>
    </location>
</feature>
<sequence>MRAIAQAIDAINLWSGKVLAWLALAIVVVQFVVVVMRYVFGLGSIQMQELIIYMHGFLFMLAAAYTLRVDGHVRIDVFYREATPRRKAWINLLGCLFFLLPVCALIFWISWPYVANSWAIMEGSRESSGIQGVFLLKTAILAFAVQMGLQGVSMMLHSVLAIMGDESELDALRIPSHTP</sequence>
<evidence type="ECO:0000259" key="10">
    <source>
        <dbReference type="Pfam" id="PF04290"/>
    </source>
</evidence>
<gene>
    <name evidence="11" type="ORF">J2S73_003059</name>
</gene>
<keyword evidence="5 9" id="KW-0812">Transmembrane</keyword>